<protein>
    <submittedName>
        <fullName evidence="2">Uncharacterized protein</fullName>
    </submittedName>
</protein>
<sequence>MDSVLQQRQKMRGALLDNQFAADKLALLDNDVLDNLFLARYHLPGRLEAATREGLVQAQLAIGDVDFIMKHLNASVAGLGVRSTTRAGHAATLCGLPAVFGSVSRVMYAGASIGTAVRVATCGDGTGDGTGDIVLTARHCIEDRGACLHDLSAFGSALHFVAARADLDVAVFRGSRGPGLCLLQRTLLPGEWLGVASFPLAVDQELAADDAIPPPGGAGGAAAGSAGPRVNTAAEAPMVDTGVLSKNSATGLRGIASVNTGMPNSSGGAVLCYSDDGGDTLLLAGIYTGTVYHLEEASSHPSTVSGGGGGSSSTSTSASGSSSGSSTSPAQIERDPNALWTPGTDALAVDAVAAAAGDVAKSAELGRLNIAHKNSVSIFTTAPALWQLLQAAGMAPPDPEQVAADQATRRTTKRGRR</sequence>
<gene>
    <name evidence="2" type="ORF">HXX76_003565</name>
</gene>
<feature type="region of interest" description="Disordered" evidence="1">
    <location>
        <begin position="298"/>
        <end position="341"/>
    </location>
</feature>
<organism evidence="2 3">
    <name type="scientific">Chlamydomonas incerta</name>
    <dbReference type="NCBI Taxonomy" id="51695"/>
    <lineage>
        <taxon>Eukaryota</taxon>
        <taxon>Viridiplantae</taxon>
        <taxon>Chlorophyta</taxon>
        <taxon>core chlorophytes</taxon>
        <taxon>Chlorophyceae</taxon>
        <taxon>CS clade</taxon>
        <taxon>Chlamydomonadales</taxon>
        <taxon>Chlamydomonadaceae</taxon>
        <taxon>Chlamydomonas</taxon>
    </lineage>
</organism>
<accession>A0A835T8M1</accession>
<evidence type="ECO:0000256" key="1">
    <source>
        <dbReference type="SAM" id="MobiDB-lite"/>
    </source>
</evidence>
<name>A0A835T8M1_CHLIN</name>
<evidence type="ECO:0000313" key="3">
    <source>
        <dbReference type="Proteomes" id="UP000650467"/>
    </source>
</evidence>
<feature type="compositionally biased region" description="Low complexity" evidence="1">
    <location>
        <begin position="312"/>
        <end position="328"/>
    </location>
</feature>
<dbReference type="OrthoDB" id="542932at2759"/>
<reference evidence="2" key="1">
    <citation type="journal article" date="2020" name="bioRxiv">
        <title>Comparative genomics of Chlamydomonas.</title>
        <authorList>
            <person name="Craig R.J."/>
            <person name="Hasan A.R."/>
            <person name="Ness R.W."/>
            <person name="Keightley P.D."/>
        </authorList>
    </citation>
    <scope>NUCLEOTIDE SEQUENCE</scope>
    <source>
        <strain evidence="2">SAG 7.73</strain>
    </source>
</reference>
<evidence type="ECO:0000313" key="2">
    <source>
        <dbReference type="EMBL" id="KAG2440708.1"/>
    </source>
</evidence>
<feature type="region of interest" description="Disordered" evidence="1">
    <location>
        <begin position="395"/>
        <end position="417"/>
    </location>
</feature>
<dbReference type="Proteomes" id="UP000650467">
    <property type="component" value="Unassembled WGS sequence"/>
</dbReference>
<comment type="caution">
    <text evidence="2">The sequence shown here is derived from an EMBL/GenBank/DDBJ whole genome shotgun (WGS) entry which is preliminary data.</text>
</comment>
<proteinExistence type="predicted"/>
<keyword evidence="3" id="KW-1185">Reference proteome</keyword>
<dbReference type="AlphaFoldDB" id="A0A835T8M1"/>
<dbReference type="EMBL" id="JAEHOC010000006">
    <property type="protein sequence ID" value="KAG2440708.1"/>
    <property type="molecule type" value="Genomic_DNA"/>
</dbReference>